<dbReference type="InterPro" id="IPR044068">
    <property type="entry name" value="CB"/>
</dbReference>
<evidence type="ECO:0000313" key="10">
    <source>
        <dbReference type="Proteomes" id="UP000278756"/>
    </source>
</evidence>
<dbReference type="PANTHER" id="PTHR30629:SF2">
    <property type="entry name" value="PROPHAGE INTEGRASE INTS-RELATED"/>
    <property type="match status" value="1"/>
</dbReference>
<keyword evidence="3 5" id="KW-0238">DNA-binding</keyword>
<dbReference type="InterPro" id="IPR010998">
    <property type="entry name" value="Integrase_recombinase_N"/>
</dbReference>
<sequence length="685" mass="75911">MAASIAAASTFNLVAEEYVQKLRDDGMAPATEKKTLWLLKQFADNLGPRPISDIEAFEVLHMLRKVEKKGNLETAHRLRSFAGRVFRYAIWTSRANTDPTAMLAGALRTPKVTNHAAIVEAKPLGGLLRAIDGFEGYKPIGYALKLSPHVFVRPSELRRAEWTEFNLDEAYWRIPANRMKMGREHWVPLSRQSVTLLLDLNEITGNHVYLFPSIRTWQRPMSENAVNVALRRLGYGPDEMTGHGFRSTASTLLNESGLWQPDAIEVALVHKDKNKVRGTYNRGRYWSERVEMAQWWSDHPYAHGWGRVYPQTVPLSPEAAEQLQTKQQALEDLLVPFEGADELPDEIDQAAGVLEAEIATLEAPQDVYDPQDIARGGVFVTLLSDGGAAIHRGLIRPEDALPEPETPEPETEDFAAHPDDAPEDRVGEEEAEGAGLHTEDTEDASEAAPVSDLLLRDLTTHWTLALRYTLAEQPELAARYLVHRLALDTFYRQRSVTCLDITARSASIESFAEGLDDSPTAAALAARHEAWAAGLPDNPADLWPHLLTLNAETLGSLMAHCTVLTVFAVRQAYMPAAPYVASLMMARDLRLNMTDHWTPTARSYFSRVTKGQILAAVREAVGDEAARRLHKLKKPEMAEAAEQLVQGTGWLPACLRTPAPPEETAQAPLALPLSEPTPDLPEAAE</sequence>
<evidence type="ECO:0000256" key="1">
    <source>
        <dbReference type="ARBA" id="ARBA00008857"/>
    </source>
</evidence>
<feature type="compositionally biased region" description="Low complexity" evidence="6">
    <location>
        <begin position="662"/>
        <end position="673"/>
    </location>
</feature>
<reference evidence="10" key="2">
    <citation type="journal article" date="2017" name="Plant Physiol. Biochem.">
        <title>Differential oxidative and antioxidative response of duckweed Lemna minor toward plant growth promoting/inhibiting bacteria.</title>
        <authorList>
            <person name="Ishizawa H."/>
            <person name="Kuroda M."/>
            <person name="Morikawa M."/>
            <person name="Ike M."/>
        </authorList>
    </citation>
    <scope>NUCLEOTIDE SEQUENCE [LARGE SCALE GENOMIC DNA]</scope>
    <source>
        <strain evidence="10">M6</strain>
    </source>
</reference>
<evidence type="ECO:0000313" key="9">
    <source>
        <dbReference type="EMBL" id="BBF79941.1"/>
    </source>
</evidence>
<dbReference type="SUPFAM" id="SSF56349">
    <property type="entry name" value="DNA breaking-rejoining enzymes"/>
    <property type="match status" value="1"/>
</dbReference>
<organism evidence="9 10">
    <name type="scientific">Asticcacaulis excentricus</name>
    <dbReference type="NCBI Taxonomy" id="78587"/>
    <lineage>
        <taxon>Bacteria</taxon>
        <taxon>Pseudomonadati</taxon>
        <taxon>Pseudomonadota</taxon>
        <taxon>Alphaproteobacteria</taxon>
        <taxon>Caulobacterales</taxon>
        <taxon>Caulobacteraceae</taxon>
        <taxon>Asticcacaulis</taxon>
    </lineage>
</organism>
<evidence type="ECO:0000256" key="3">
    <source>
        <dbReference type="ARBA" id="ARBA00023125"/>
    </source>
</evidence>
<feature type="domain" description="Tyr recombinase" evidence="7">
    <location>
        <begin position="108"/>
        <end position="293"/>
    </location>
</feature>
<dbReference type="EMBL" id="AP018827">
    <property type="protein sequence ID" value="BBF79941.1"/>
    <property type="molecule type" value="Genomic_DNA"/>
</dbReference>
<evidence type="ECO:0000256" key="5">
    <source>
        <dbReference type="PROSITE-ProRule" id="PRU01248"/>
    </source>
</evidence>
<dbReference type="GO" id="GO:0006310">
    <property type="term" value="P:DNA recombination"/>
    <property type="evidence" value="ECO:0007669"/>
    <property type="project" value="UniProtKB-KW"/>
</dbReference>
<dbReference type="InterPro" id="IPR011010">
    <property type="entry name" value="DNA_brk_join_enz"/>
</dbReference>
<protein>
    <submittedName>
        <fullName evidence="9">Putative plasmid stabilization protein</fullName>
    </submittedName>
</protein>
<name>A0A3G9G2H1_9CAUL</name>
<reference evidence="10" key="1">
    <citation type="journal article" date="2017" name="Biotechnol. Biofuels">
        <title>Evaluation of environmental bacterial communities as a factor affecting the growth of duckweed Lemna minor.</title>
        <authorList>
            <person name="Ishizawa H."/>
            <person name="Kuroda M."/>
            <person name="Morikawa M."/>
            <person name="Ike M."/>
        </authorList>
    </citation>
    <scope>NUCLEOTIDE SEQUENCE [LARGE SCALE GENOMIC DNA]</scope>
    <source>
        <strain evidence="10">M6</strain>
    </source>
</reference>
<dbReference type="InterPro" id="IPR053876">
    <property type="entry name" value="Phage_int_M"/>
</dbReference>
<dbReference type="GO" id="GO:0003677">
    <property type="term" value="F:DNA binding"/>
    <property type="evidence" value="ECO:0007669"/>
    <property type="project" value="UniProtKB-UniRule"/>
</dbReference>
<feature type="domain" description="Core-binding (CB)" evidence="8">
    <location>
        <begin position="9"/>
        <end position="90"/>
    </location>
</feature>
<keyword evidence="2" id="KW-0229">DNA integration</keyword>
<comment type="similarity">
    <text evidence="1">Belongs to the 'phage' integrase family.</text>
</comment>
<evidence type="ECO:0000259" key="8">
    <source>
        <dbReference type="PROSITE" id="PS51900"/>
    </source>
</evidence>
<dbReference type="PROSITE" id="PS51898">
    <property type="entry name" value="TYR_RECOMBINASE"/>
    <property type="match status" value="1"/>
</dbReference>
<dbReference type="PANTHER" id="PTHR30629">
    <property type="entry name" value="PROPHAGE INTEGRASE"/>
    <property type="match status" value="1"/>
</dbReference>
<dbReference type="InterPro" id="IPR050808">
    <property type="entry name" value="Phage_Integrase"/>
</dbReference>
<dbReference type="Gene3D" id="1.10.443.10">
    <property type="entry name" value="Intergrase catalytic core"/>
    <property type="match status" value="1"/>
</dbReference>
<dbReference type="GO" id="GO:0015074">
    <property type="term" value="P:DNA integration"/>
    <property type="evidence" value="ECO:0007669"/>
    <property type="project" value="UniProtKB-KW"/>
</dbReference>
<dbReference type="InterPro" id="IPR002104">
    <property type="entry name" value="Integrase_catalytic"/>
</dbReference>
<evidence type="ECO:0000256" key="2">
    <source>
        <dbReference type="ARBA" id="ARBA00022908"/>
    </source>
</evidence>
<feature type="region of interest" description="Disordered" evidence="6">
    <location>
        <begin position="395"/>
        <end position="448"/>
    </location>
</feature>
<feature type="compositionally biased region" description="Basic and acidic residues" evidence="6">
    <location>
        <begin position="414"/>
        <end position="425"/>
    </location>
</feature>
<dbReference type="PROSITE" id="PS51900">
    <property type="entry name" value="CB"/>
    <property type="match status" value="1"/>
</dbReference>
<evidence type="ECO:0000256" key="6">
    <source>
        <dbReference type="SAM" id="MobiDB-lite"/>
    </source>
</evidence>
<keyword evidence="4" id="KW-0233">DNA recombination</keyword>
<dbReference type="Proteomes" id="UP000278756">
    <property type="component" value="Chromosome 1"/>
</dbReference>
<dbReference type="CDD" id="cd00801">
    <property type="entry name" value="INT_P4_C"/>
    <property type="match status" value="1"/>
</dbReference>
<evidence type="ECO:0000259" key="7">
    <source>
        <dbReference type="PROSITE" id="PS51898"/>
    </source>
</evidence>
<accession>A0A3G9G2H1</accession>
<feature type="region of interest" description="Disordered" evidence="6">
    <location>
        <begin position="657"/>
        <end position="685"/>
    </location>
</feature>
<dbReference type="Pfam" id="PF22022">
    <property type="entry name" value="Phage_int_M"/>
    <property type="match status" value="1"/>
</dbReference>
<proteinExistence type="inferred from homology"/>
<dbReference type="Gene3D" id="1.10.150.130">
    <property type="match status" value="1"/>
</dbReference>
<evidence type="ECO:0000256" key="4">
    <source>
        <dbReference type="ARBA" id="ARBA00023172"/>
    </source>
</evidence>
<dbReference type="InterPro" id="IPR013762">
    <property type="entry name" value="Integrase-like_cat_sf"/>
</dbReference>
<gene>
    <name evidence="9" type="ORF">EM6_0518</name>
</gene>
<dbReference type="AlphaFoldDB" id="A0A3G9G2H1"/>
<dbReference type="Pfam" id="PF00589">
    <property type="entry name" value="Phage_integrase"/>
    <property type="match status" value="1"/>
</dbReference>
<feature type="compositionally biased region" description="Acidic residues" evidence="6">
    <location>
        <begin position="400"/>
        <end position="413"/>
    </location>
</feature>